<feature type="region of interest" description="Disordered" evidence="6">
    <location>
        <begin position="1"/>
        <end position="24"/>
    </location>
</feature>
<accession>A0A087EAJ4</accession>
<evidence type="ECO:0000256" key="1">
    <source>
        <dbReference type="ARBA" id="ARBA00004651"/>
    </source>
</evidence>
<evidence type="ECO:0000256" key="5">
    <source>
        <dbReference type="ARBA" id="ARBA00023136"/>
    </source>
</evidence>
<dbReference type="Gene3D" id="1.20.1250.20">
    <property type="entry name" value="MFS general substrate transporter like domains"/>
    <property type="match status" value="2"/>
</dbReference>
<feature type="transmembrane region" description="Helical" evidence="7">
    <location>
        <begin position="385"/>
        <end position="406"/>
    </location>
</feature>
<dbReference type="Proteomes" id="UP000029055">
    <property type="component" value="Unassembled WGS sequence"/>
</dbReference>
<dbReference type="InterPro" id="IPR011701">
    <property type="entry name" value="MFS"/>
</dbReference>
<feature type="transmembrane region" description="Helical" evidence="7">
    <location>
        <begin position="359"/>
        <end position="379"/>
    </location>
</feature>
<dbReference type="eggNOG" id="COG2223">
    <property type="taxonomic scope" value="Bacteria"/>
</dbReference>
<comment type="subcellular location">
    <subcellularLocation>
        <location evidence="1">Cell membrane</location>
        <topology evidence="1">Multi-pass membrane protein</topology>
    </subcellularLocation>
</comment>
<dbReference type="Pfam" id="PF07690">
    <property type="entry name" value="MFS_1"/>
    <property type="match status" value="1"/>
</dbReference>
<dbReference type="InterPro" id="IPR036259">
    <property type="entry name" value="MFS_trans_sf"/>
</dbReference>
<protein>
    <submittedName>
        <fullName evidence="9">MFS transporter</fullName>
    </submittedName>
</protein>
<dbReference type="InterPro" id="IPR050189">
    <property type="entry name" value="MFS_Efflux_Transporters"/>
</dbReference>
<dbReference type="SUPFAM" id="SSF103473">
    <property type="entry name" value="MFS general substrate transporter"/>
    <property type="match status" value="1"/>
</dbReference>
<dbReference type="STRING" id="77635.BISU_0808"/>
<feature type="domain" description="Major facilitator superfamily (MFS) profile" evidence="8">
    <location>
        <begin position="82"/>
        <end position="486"/>
    </location>
</feature>
<organism evidence="9 10">
    <name type="scientific">Bifidobacterium subtile</name>
    <dbReference type="NCBI Taxonomy" id="77635"/>
    <lineage>
        <taxon>Bacteria</taxon>
        <taxon>Bacillati</taxon>
        <taxon>Actinomycetota</taxon>
        <taxon>Actinomycetes</taxon>
        <taxon>Bifidobacteriales</taxon>
        <taxon>Bifidobacteriaceae</taxon>
        <taxon>Bifidobacterium</taxon>
    </lineage>
</organism>
<evidence type="ECO:0000256" key="4">
    <source>
        <dbReference type="ARBA" id="ARBA00022989"/>
    </source>
</evidence>
<dbReference type="GO" id="GO:0022857">
    <property type="term" value="F:transmembrane transporter activity"/>
    <property type="evidence" value="ECO:0007669"/>
    <property type="project" value="InterPro"/>
</dbReference>
<feature type="transmembrane region" description="Helical" evidence="7">
    <location>
        <begin position="289"/>
        <end position="308"/>
    </location>
</feature>
<dbReference type="InterPro" id="IPR020846">
    <property type="entry name" value="MFS_dom"/>
</dbReference>
<sequence length="499" mass="52409">MRIATTNREVPEPPSDMTTDDSNVNVSVSNGAVGTASTVNIGNSTASTSTVNGSIVDSGAAGNGNGSNPSRGKGVSRRQAYAMWGLGMAGYVFAITCRSSFAASGIVAAQHFGVSSAALSSFVYLQLLVYAAMQIPAGILLDSYGAKRLIGAGCLLMSVGQCLVALSPSIPFAVLGRAFVGGGDALVFISVIRLVAAWFPLRQLPLMNQLTGQVGGVGQLISLYPFAWLLHLAGWERAFLLVAAIGVLISVGVFMGVHDTPQWRSGNRIQRQGRFAAGWRNLVEALKSTATWCGFWIHAVTWFPSNMLNQLWGLPFLIAVEHFSPGQASSYLAVGMVLNVVWAIVLGRLAGIHPLYGRAVMVYVSMGSQILLWTLVLLTPGPHHAVLLGLLIVALASGGPCANIALDFARDGNSINSIGSATGFANTGGFVSSAIVLLGVGALLDMQGASDPSAYTSQVMRVATLVQYPVWIVGLIGFSVTLPAALRTIRKRFVTLREV</sequence>
<gene>
    <name evidence="9" type="ORF">BISU_0808</name>
</gene>
<evidence type="ECO:0000313" key="9">
    <source>
        <dbReference type="EMBL" id="KFJ04795.1"/>
    </source>
</evidence>
<feature type="transmembrane region" description="Helical" evidence="7">
    <location>
        <begin position="328"/>
        <end position="347"/>
    </location>
</feature>
<dbReference type="EMBL" id="JGZR01000003">
    <property type="protein sequence ID" value="KFJ04795.1"/>
    <property type="molecule type" value="Genomic_DNA"/>
</dbReference>
<evidence type="ECO:0000256" key="6">
    <source>
        <dbReference type="SAM" id="MobiDB-lite"/>
    </source>
</evidence>
<feature type="transmembrane region" description="Helical" evidence="7">
    <location>
        <begin position="213"/>
        <end position="232"/>
    </location>
</feature>
<feature type="transmembrane region" description="Helical" evidence="7">
    <location>
        <begin position="121"/>
        <end position="141"/>
    </location>
</feature>
<feature type="transmembrane region" description="Helical" evidence="7">
    <location>
        <begin position="464"/>
        <end position="486"/>
    </location>
</feature>
<feature type="transmembrane region" description="Helical" evidence="7">
    <location>
        <begin position="81"/>
        <end position="101"/>
    </location>
</feature>
<dbReference type="PANTHER" id="PTHR43124">
    <property type="entry name" value="PURINE EFFLUX PUMP PBUE"/>
    <property type="match status" value="1"/>
</dbReference>
<comment type="caution">
    <text evidence="9">The sequence shown here is derived from an EMBL/GenBank/DDBJ whole genome shotgun (WGS) entry which is preliminary data.</text>
</comment>
<evidence type="ECO:0000256" key="7">
    <source>
        <dbReference type="SAM" id="Phobius"/>
    </source>
</evidence>
<feature type="transmembrane region" description="Helical" evidence="7">
    <location>
        <begin position="178"/>
        <end position="201"/>
    </location>
</feature>
<evidence type="ECO:0000259" key="8">
    <source>
        <dbReference type="PROSITE" id="PS50850"/>
    </source>
</evidence>
<dbReference type="AlphaFoldDB" id="A0A087EAJ4"/>
<keyword evidence="4 7" id="KW-1133">Transmembrane helix</keyword>
<dbReference type="GO" id="GO:0005886">
    <property type="term" value="C:plasma membrane"/>
    <property type="evidence" value="ECO:0007669"/>
    <property type="project" value="UniProtKB-SubCell"/>
</dbReference>
<dbReference type="CDD" id="cd06174">
    <property type="entry name" value="MFS"/>
    <property type="match status" value="1"/>
</dbReference>
<proteinExistence type="predicted"/>
<dbReference type="PROSITE" id="PS50850">
    <property type="entry name" value="MFS"/>
    <property type="match status" value="1"/>
</dbReference>
<keyword evidence="2" id="KW-1003">Cell membrane</keyword>
<feature type="transmembrane region" description="Helical" evidence="7">
    <location>
        <begin position="418"/>
        <end position="444"/>
    </location>
</feature>
<feature type="transmembrane region" description="Helical" evidence="7">
    <location>
        <begin position="148"/>
        <end position="166"/>
    </location>
</feature>
<evidence type="ECO:0000313" key="10">
    <source>
        <dbReference type="Proteomes" id="UP000029055"/>
    </source>
</evidence>
<keyword evidence="10" id="KW-1185">Reference proteome</keyword>
<keyword evidence="3 7" id="KW-0812">Transmembrane</keyword>
<name>A0A087EAJ4_9BIFI</name>
<feature type="transmembrane region" description="Helical" evidence="7">
    <location>
        <begin position="238"/>
        <end position="257"/>
    </location>
</feature>
<dbReference type="PANTHER" id="PTHR43124:SF3">
    <property type="entry name" value="CHLORAMPHENICOL EFFLUX PUMP RV0191"/>
    <property type="match status" value="1"/>
</dbReference>
<evidence type="ECO:0000256" key="2">
    <source>
        <dbReference type="ARBA" id="ARBA00022475"/>
    </source>
</evidence>
<reference evidence="9 10" key="1">
    <citation type="submission" date="2014-03" db="EMBL/GenBank/DDBJ databases">
        <title>Genomics of Bifidobacteria.</title>
        <authorList>
            <person name="Ventura M."/>
            <person name="Milani C."/>
            <person name="Lugli G.A."/>
        </authorList>
    </citation>
    <scope>NUCLEOTIDE SEQUENCE [LARGE SCALE GENOMIC DNA]</scope>
    <source>
        <strain evidence="9 10">LMG 11597</strain>
    </source>
</reference>
<keyword evidence="5 7" id="KW-0472">Membrane</keyword>
<evidence type="ECO:0000256" key="3">
    <source>
        <dbReference type="ARBA" id="ARBA00022692"/>
    </source>
</evidence>